<keyword evidence="2" id="KW-1185">Reference proteome</keyword>
<proteinExistence type="predicted"/>
<dbReference type="Proteomes" id="UP001159641">
    <property type="component" value="Unassembled WGS sequence"/>
</dbReference>
<sequence>MEVVKLGFGWSSQSKFAFDVFLMELLELVLPPSAVRRLGPEALQVAICQLLKWCFGSHLVMGVTGRQICVPDGFAFRFFSGLRGPRTHKSSLSITEQNVTAQTPNPPKTETLVGLLGLSALGKDDHVLEAMSMFPAVPSLPEL</sequence>
<protein>
    <submittedName>
        <fullName evidence="1">Uncharacterized protein</fullName>
    </submittedName>
</protein>
<dbReference type="EMBL" id="JAIQCJ010001330">
    <property type="protein sequence ID" value="KAJ8790773.1"/>
    <property type="molecule type" value="Genomic_DNA"/>
</dbReference>
<comment type="caution">
    <text evidence="1">The sequence shown here is derived from an EMBL/GenBank/DDBJ whole genome shotgun (WGS) entry which is preliminary data.</text>
</comment>
<dbReference type="AlphaFoldDB" id="A0AB34HEV9"/>
<accession>A0AB34HEV9</accession>
<organism evidence="1 2">
    <name type="scientific">Eschrichtius robustus</name>
    <name type="common">California gray whale</name>
    <name type="synonym">Eschrichtius gibbosus</name>
    <dbReference type="NCBI Taxonomy" id="9764"/>
    <lineage>
        <taxon>Eukaryota</taxon>
        <taxon>Metazoa</taxon>
        <taxon>Chordata</taxon>
        <taxon>Craniata</taxon>
        <taxon>Vertebrata</taxon>
        <taxon>Euteleostomi</taxon>
        <taxon>Mammalia</taxon>
        <taxon>Eutheria</taxon>
        <taxon>Laurasiatheria</taxon>
        <taxon>Artiodactyla</taxon>
        <taxon>Whippomorpha</taxon>
        <taxon>Cetacea</taxon>
        <taxon>Mysticeti</taxon>
        <taxon>Eschrichtiidae</taxon>
        <taxon>Eschrichtius</taxon>
    </lineage>
</organism>
<evidence type="ECO:0000313" key="2">
    <source>
        <dbReference type="Proteomes" id="UP001159641"/>
    </source>
</evidence>
<name>A0AB34HEV9_ESCRO</name>
<evidence type="ECO:0000313" key="1">
    <source>
        <dbReference type="EMBL" id="KAJ8790773.1"/>
    </source>
</evidence>
<reference evidence="1 2" key="1">
    <citation type="submission" date="2022-11" db="EMBL/GenBank/DDBJ databases">
        <title>Whole genome sequence of Eschrichtius robustus ER-17-0199.</title>
        <authorList>
            <person name="Bruniche-Olsen A."/>
            <person name="Black A.N."/>
            <person name="Fields C.J."/>
            <person name="Walden K."/>
            <person name="Dewoody J.A."/>
        </authorList>
    </citation>
    <scope>NUCLEOTIDE SEQUENCE [LARGE SCALE GENOMIC DNA]</scope>
    <source>
        <strain evidence="1">ER-17-0199</strain>
        <tissue evidence="1">Blubber</tissue>
    </source>
</reference>
<gene>
    <name evidence="1" type="ORF">J1605_021201</name>
</gene>